<protein>
    <submittedName>
        <fullName evidence="1">Uncharacterized protein</fullName>
    </submittedName>
</protein>
<name>A0A0G1HXP8_9BACT</name>
<proteinExistence type="predicted"/>
<accession>A0A0G1HXP8</accession>
<evidence type="ECO:0000313" key="2">
    <source>
        <dbReference type="Proteomes" id="UP000034006"/>
    </source>
</evidence>
<gene>
    <name evidence="1" type="ORF">UW44_C0006G0034</name>
</gene>
<reference evidence="1 2" key="1">
    <citation type="journal article" date="2015" name="Nature">
        <title>rRNA introns, odd ribosomes, and small enigmatic genomes across a large radiation of phyla.</title>
        <authorList>
            <person name="Brown C.T."/>
            <person name="Hug L.A."/>
            <person name="Thomas B.C."/>
            <person name="Sharon I."/>
            <person name="Castelle C.J."/>
            <person name="Singh A."/>
            <person name="Wilkins M.J."/>
            <person name="Williams K.H."/>
            <person name="Banfield J.F."/>
        </authorList>
    </citation>
    <scope>NUCLEOTIDE SEQUENCE [LARGE SCALE GENOMIC DNA]</scope>
</reference>
<organism evidence="1 2">
    <name type="scientific">Candidatus Collierbacteria bacterium GW2011_GWB2_44_22</name>
    <dbReference type="NCBI Taxonomy" id="1618387"/>
    <lineage>
        <taxon>Bacteria</taxon>
        <taxon>Candidatus Collieribacteriota</taxon>
    </lineage>
</organism>
<dbReference type="EMBL" id="LCIH01000006">
    <property type="protein sequence ID" value="KKT51916.1"/>
    <property type="molecule type" value="Genomic_DNA"/>
</dbReference>
<dbReference type="AlphaFoldDB" id="A0A0G1HXP8"/>
<evidence type="ECO:0000313" key="1">
    <source>
        <dbReference type="EMBL" id="KKT51916.1"/>
    </source>
</evidence>
<comment type="caution">
    <text evidence="1">The sequence shown here is derived from an EMBL/GenBank/DDBJ whole genome shotgun (WGS) entry which is preliminary data.</text>
</comment>
<dbReference type="Proteomes" id="UP000034006">
    <property type="component" value="Unassembled WGS sequence"/>
</dbReference>
<sequence>METNLYKQLRLHIERGKNVVTFTGPADVISFGQEVIKVYTDSPITPDASSLLKFVQTHKEQGVALAQVILTLKGWLITHTGEATIRPMIQKRVYDLSQFYIRILLNLRLIANLATVGLIEDNAMTVNNAKSTASQMMKDVEEMTAFVCSDFVA</sequence>